<dbReference type="Gene3D" id="1.10.10.60">
    <property type="entry name" value="Homeodomain-like"/>
    <property type="match status" value="1"/>
</dbReference>
<proteinExistence type="predicted"/>
<dbReference type="InterPro" id="IPR029016">
    <property type="entry name" value="GAF-like_dom_sf"/>
</dbReference>
<feature type="domain" description="Sigma-54 factor interaction" evidence="9">
    <location>
        <begin position="369"/>
        <end position="602"/>
    </location>
</feature>
<keyword evidence="1" id="KW-0547">Nucleotide-binding</keyword>
<dbReference type="InterPro" id="IPR009057">
    <property type="entry name" value="Homeodomain-like_sf"/>
</dbReference>
<dbReference type="Pfam" id="PF00158">
    <property type="entry name" value="Sigma54_activat"/>
    <property type="match status" value="1"/>
</dbReference>
<evidence type="ECO:0000256" key="8">
    <source>
        <dbReference type="SAM" id="MobiDB-lite"/>
    </source>
</evidence>
<dbReference type="GO" id="GO:0000160">
    <property type="term" value="P:phosphorelay signal transduction system"/>
    <property type="evidence" value="ECO:0007669"/>
    <property type="project" value="UniProtKB-KW"/>
</dbReference>
<evidence type="ECO:0000256" key="4">
    <source>
        <dbReference type="ARBA" id="ARBA00023015"/>
    </source>
</evidence>
<dbReference type="Gene3D" id="3.40.50.300">
    <property type="entry name" value="P-loop containing nucleotide triphosphate hydrolases"/>
    <property type="match status" value="1"/>
</dbReference>
<keyword evidence="4" id="KW-0805">Transcription regulation</keyword>
<dbReference type="GO" id="GO:0043565">
    <property type="term" value="F:sequence-specific DNA binding"/>
    <property type="evidence" value="ECO:0007669"/>
    <property type="project" value="InterPro"/>
</dbReference>
<dbReference type="PANTHER" id="PTHR32071">
    <property type="entry name" value="TRANSCRIPTIONAL REGULATORY PROTEIN"/>
    <property type="match status" value="1"/>
</dbReference>
<dbReference type="SUPFAM" id="SSF46689">
    <property type="entry name" value="Homeodomain-like"/>
    <property type="match status" value="1"/>
</dbReference>
<dbReference type="SUPFAM" id="SSF52540">
    <property type="entry name" value="P-loop containing nucleoside triphosphate hydrolases"/>
    <property type="match status" value="1"/>
</dbReference>
<sequence length="703" mass="75727">MKRSTGQDESLLMTHPARHPMRPNALVAPSYDERATMRAWETLLAGDSERAGNRFPVRSLIHDSWSRCATSGINAQQSEAPLENGKDHIELLSRSNGELLAAARRSFFTIGRLLDGTGAMLVLTDGDGVLIDAIGDKRTIHDGMDIHLAVGGKWTEDVVGTNGIGTALWAGEPVFVHAAEHFCAGIKSWTCAGAPIRDPIDGNIIGVVDLSGHPDIFRPHNTVLVAAAAREIEKALAEQQMEDRARLLEAFITSAPNYRRRDGLMIVDRRGRPIYCNNLPEEAARELLAEPAAQNPNARFLVKLPELGSGIDLGDALPASLRSCHISSLEFDDGLRGAALVFPARGSTTIVSDSRRTQIKQLEAASALIIGESEPLLAAVDIACRVADSKEVTSVLLEGETGVGKELFARLIHIGSRASQNSPFIAVNCGAITKELFGSELFGHVSGAFTGASRDGKPGVFELANGGVLSLDEIGEMPLEIQPFLLRVLEERVVHRIGDSRARPVDVRLIASTNRDLKREVDAGRFRRDLYYRISTVSIRVPPLRDRGSDVLLLAEHFNHKISARMGSAPLEFSTAVMDAFLAYQWPGNVRELKNLVERLHVLSRGAIVGLGDLPEEMLGAGTAKAGAGIQLAAPATAGAHGALPCAIDGAPVRSIEDAERQVIKDALAAEGGNLSRAALRLGVSRPTLYRKLDQFGIRRGFI</sequence>
<protein>
    <submittedName>
        <fullName evidence="10">Fis family transcriptional regulator</fullName>
    </submittedName>
</protein>
<accession>A0A0K2W767</accession>
<name>A0A0K2W767_MESPL</name>
<keyword evidence="5" id="KW-0238">DNA-binding</keyword>
<keyword evidence="2" id="KW-0067">ATP-binding</keyword>
<dbReference type="Gene3D" id="1.10.8.60">
    <property type="match status" value="1"/>
</dbReference>
<dbReference type="EMBL" id="CCND01000050">
    <property type="protein sequence ID" value="CDX62827.1"/>
    <property type="molecule type" value="Genomic_DNA"/>
</dbReference>
<evidence type="ECO:0000256" key="7">
    <source>
        <dbReference type="ARBA" id="ARBA00023163"/>
    </source>
</evidence>
<dbReference type="InterPro" id="IPR025662">
    <property type="entry name" value="Sigma_54_int_dom_ATP-bd_1"/>
</dbReference>
<keyword evidence="7" id="KW-0804">Transcription</keyword>
<evidence type="ECO:0000256" key="1">
    <source>
        <dbReference type="ARBA" id="ARBA00022741"/>
    </source>
</evidence>
<gene>
    <name evidence="10" type="ORF">MPL1032_70083</name>
</gene>
<dbReference type="SMART" id="SM00382">
    <property type="entry name" value="AAA"/>
    <property type="match status" value="1"/>
</dbReference>
<dbReference type="PROSITE" id="PS00688">
    <property type="entry name" value="SIGMA54_INTERACT_3"/>
    <property type="match status" value="1"/>
</dbReference>
<dbReference type="InterPro" id="IPR003593">
    <property type="entry name" value="AAA+_ATPase"/>
</dbReference>
<dbReference type="PRINTS" id="PR01590">
    <property type="entry name" value="HTHFIS"/>
</dbReference>
<dbReference type="InterPro" id="IPR027417">
    <property type="entry name" value="P-loop_NTPase"/>
</dbReference>
<dbReference type="InterPro" id="IPR002078">
    <property type="entry name" value="Sigma_54_int"/>
</dbReference>
<organism evidence="10 11">
    <name type="scientific">Mesorhizobium plurifarium</name>
    <dbReference type="NCBI Taxonomy" id="69974"/>
    <lineage>
        <taxon>Bacteria</taxon>
        <taxon>Pseudomonadati</taxon>
        <taxon>Pseudomonadota</taxon>
        <taxon>Alphaproteobacteria</taxon>
        <taxon>Hyphomicrobiales</taxon>
        <taxon>Phyllobacteriaceae</taxon>
        <taxon>Mesorhizobium</taxon>
    </lineage>
</organism>
<dbReference type="InterPro" id="IPR002197">
    <property type="entry name" value="HTH_Fis"/>
</dbReference>
<dbReference type="FunFam" id="3.40.50.300:FF:000006">
    <property type="entry name" value="DNA-binding transcriptional regulator NtrC"/>
    <property type="match status" value="1"/>
</dbReference>
<reference evidence="11" key="1">
    <citation type="submission" date="2014-08" db="EMBL/GenBank/DDBJ databases">
        <authorList>
            <person name="Edwards T."/>
        </authorList>
    </citation>
    <scope>NUCLEOTIDE SEQUENCE [LARGE SCALE GENOMIC DNA]</scope>
</reference>
<evidence type="ECO:0000313" key="10">
    <source>
        <dbReference type="EMBL" id="CDX62827.1"/>
    </source>
</evidence>
<dbReference type="SUPFAM" id="SSF55781">
    <property type="entry name" value="GAF domain-like"/>
    <property type="match status" value="1"/>
</dbReference>
<evidence type="ECO:0000256" key="3">
    <source>
        <dbReference type="ARBA" id="ARBA00023012"/>
    </source>
</evidence>
<dbReference type="GO" id="GO:0005524">
    <property type="term" value="F:ATP binding"/>
    <property type="evidence" value="ECO:0007669"/>
    <property type="project" value="UniProtKB-KW"/>
</dbReference>
<dbReference type="PANTHER" id="PTHR32071:SF81">
    <property type="entry name" value="PROPIONATE CATABOLISM OPERON REGULATORY PROTEIN"/>
    <property type="match status" value="1"/>
</dbReference>
<dbReference type="Gene3D" id="3.30.450.40">
    <property type="match status" value="1"/>
</dbReference>
<dbReference type="Proteomes" id="UP000182888">
    <property type="component" value="Unassembled WGS sequence"/>
</dbReference>
<feature type="region of interest" description="Disordered" evidence="8">
    <location>
        <begin position="1"/>
        <end position="23"/>
    </location>
</feature>
<dbReference type="AlphaFoldDB" id="A0A0K2W767"/>
<dbReference type="Pfam" id="PF25601">
    <property type="entry name" value="AAA_lid_14"/>
    <property type="match status" value="1"/>
</dbReference>
<dbReference type="PROSITE" id="PS00675">
    <property type="entry name" value="SIGMA54_INTERACT_1"/>
    <property type="match status" value="1"/>
</dbReference>
<evidence type="ECO:0000256" key="2">
    <source>
        <dbReference type="ARBA" id="ARBA00022840"/>
    </source>
</evidence>
<dbReference type="Pfam" id="PF02954">
    <property type="entry name" value="HTH_8"/>
    <property type="match status" value="1"/>
</dbReference>
<dbReference type="InterPro" id="IPR025944">
    <property type="entry name" value="Sigma_54_int_dom_CS"/>
</dbReference>
<evidence type="ECO:0000313" key="11">
    <source>
        <dbReference type="Proteomes" id="UP000182888"/>
    </source>
</evidence>
<dbReference type="PROSITE" id="PS50045">
    <property type="entry name" value="SIGMA54_INTERACT_4"/>
    <property type="match status" value="1"/>
</dbReference>
<keyword evidence="3" id="KW-0902">Two-component regulatory system</keyword>
<evidence type="ECO:0000256" key="5">
    <source>
        <dbReference type="ARBA" id="ARBA00023125"/>
    </source>
</evidence>
<dbReference type="CDD" id="cd00009">
    <property type="entry name" value="AAA"/>
    <property type="match status" value="1"/>
</dbReference>
<dbReference type="Pfam" id="PF01590">
    <property type="entry name" value="GAF"/>
    <property type="match status" value="1"/>
</dbReference>
<evidence type="ECO:0000256" key="6">
    <source>
        <dbReference type="ARBA" id="ARBA00023159"/>
    </source>
</evidence>
<keyword evidence="6" id="KW-0010">Activator</keyword>
<dbReference type="InterPro" id="IPR058031">
    <property type="entry name" value="AAA_lid_NorR"/>
</dbReference>
<evidence type="ECO:0000259" key="9">
    <source>
        <dbReference type="PROSITE" id="PS50045"/>
    </source>
</evidence>
<dbReference type="GO" id="GO:0006355">
    <property type="term" value="P:regulation of DNA-templated transcription"/>
    <property type="evidence" value="ECO:0007669"/>
    <property type="project" value="InterPro"/>
</dbReference>
<dbReference type="InterPro" id="IPR003018">
    <property type="entry name" value="GAF"/>
</dbReference>